<organism evidence="2 3">
    <name type="scientific">Podospora didyma</name>
    <dbReference type="NCBI Taxonomy" id="330526"/>
    <lineage>
        <taxon>Eukaryota</taxon>
        <taxon>Fungi</taxon>
        <taxon>Dikarya</taxon>
        <taxon>Ascomycota</taxon>
        <taxon>Pezizomycotina</taxon>
        <taxon>Sordariomycetes</taxon>
        <taxon>Sordariomycetidae</taxon>
        <taxon>Sordariales</taxon>
        <taxon>Podosporaceae</taxon>
        <taxon>Podospora</taxon>
    </lineage>
</organism>
<evidence type="ECO:0000313" key="2">
    <source>
        <dbReference type="EMBL" id="KAK3381771.1"/>
    </source>
</evidence>
<sequence length="421" mass="43624">MNIKMATFNLNPWDPLCTLDHCLSQVIGNVDRNPLAQVEACNALFGGPSTVSSTLPGAVVFSTSTITVLYVDTTATISTAYSTVQETSTSTINVAETVTDITATRVATATAQVTAPAVTFLKKKRGPKNKRSACKAKSSTASSTAESSTAESSIVPSSTAEASTAESSTAESSTVPSSAVSSSTIRAPLFPTATNCLSLDEYSSACSCIGAVSSATTVTEAGPITTSIISETVSSAVPTTPVSIVTVVVTQNITELATATATTTIGAIKDVTSTYTMTTTAVAATQTAYLRNSQEKLLYTTGSYFMNDYNRQGLSTKLEFDTSTGRVSLAGQPAIMLWLRTPAANYGVLWFQTAAQKTSSDIAVACIPDVATSALSCRNPASSTWNVVISCGGYMYLGMTSWVSTAVTAGCFVTPLKLSKS</sequence>
<gene>
    <name evidence="2" type="ORF">B0H63DRAFT_213681</name>
</gene>
<evidence type="ECO:0000256" key="1">
    <source>
        <dbReference type="SAM" id="MobiDB-lite"/>
    </source>
</evidence>
<dbReference type="Proteomes" id="UP001285441">
    <property type="component" value="Unassembled WGS sequence"/>
</dbReference>
<feature type="region of interest" description="Disordered" evidence="1">
    <location>
        <begin position="124"/>
        <end position="178"/>
    </location>
</feature>
<name>A0AAE0TW77_9PEZI</name>
<feature type="compositionally biased region" description="Basic residues" evidence="1">
    <location>
        <begin position="124"/>
        <end position="134"/>
    </location>
</feature>
<comment type="caution">
    <text evidence="2">The sequence shown here is derived from an EMBL/GenBank/DDBJ whole genome shotgun (WGS) entry which is preliminary data.</text>
</comment>
<accession>A0AAE0TW77</accession>
<evidence type="ECO:0000313" key="3">
    <source>
        <dbReference type="Proteomes" id="UP001285441"/>
    </source>
</evidence>
<protein>
    <submittedName>
        <fullName evidence="2">Uncharacterized protein</fullName>
    </submittedName>
</protein>
<reference evidence="2" key="1">
    <citation type="journal article" date="2023" name="Mol. Phylogenet. Evol.">
        <title>Genome-scale phylogeny and comparative genomics of the fungal order Sordariales.</title>
        <authorList>
            <person name="Hensen N."/>
            <person name="Bonometti L."/>
            <person name="Westerberg I."/>
            <person name="Brannstrom I.O."/>
            <person name="Guillou S."/>
            <person name="Cros-Aarteil S."/>
            <person name="Calhoun S."/>
            <person name="Haridas S."/>
            <person name="Kuo A."/>
            <person name="Mondo S."/>
            <person name="Pangilinan J."/>
            <person name="Riley R."/>
            <person name="LaButti K."/>
            <person name="Andreopoulos B."/>
            <person name="Lipzen A."/>
            <person name="Chen C."/>
            <person name="Yan M."/>
            <person name="Daum C."/>
            <person name="Ng V."/>
            <person name="Clum A."/>
            <person name="Steindorff A."/>
            <person name="Ohm R.A."/>
            <person name="Martin F."/>
            <person name="Silar P."/>
            <person name="Natvig D.O."/>
            <person name="Lalanne C."/>
            <person name="Gautier V."/>
            <person name="Ament-Velasquez S.L."/>
            <person name="Kruys A."/>
            <person name="Hutchinson M.I."/>
            <person name="Powell A.J."/>
            <person name="Barry K."/>
            <person name="Miller A.N."/>
            <person name="Grigoriev I.V."/>
            <person name="Debuchy R."/>
            <person name="Gladieux P."/>
            <person name="Hiltunen Thoren M."/>
            <person name="Johannesson H."/>
        </authorList>
    </citation>
    <scope>NUCLEOTIDE SEQUENCE</scope>
    <source>
        <strain evidence="2">CBS 232.78</strain>
    </source>
</reference>
<proteinExistence type="predicted"/>
<dbReference type="EMBL" id="JAULSW010000005">
    <property type="protein sequence ID" value="KAK3381771.1"/>
    <property type="molecule type" value="Genomic_DNA"/>
</dbReference>
<feature type="compositionally biased region" description="Low complexity" evidence="1">
    <location>
        <begin position="135"/>
        <end position="178"/>
    </location>
</feature>
<reference evidence="2" key="2">
    <citation type="submission" date="2023-06" db="EMBL/GenBank/DDBJ databases">
        <authorList>
            <consortium name="Lawrence Berkeley National Laboratory"/>
            <person name="Haridas S."/>
            <person name="Hensen N."/>
            <person name="Bonometti L."/>
            <person name="Westerberg I."/>
            <person name="Brannstrom I.O."/>
            <person name="Guillou S."/>
            <person name="Cros-Aarteil S."/>
            <person name="Calhoun S."/>
            <person name="Kuo A."/>
            <person name="Mondo S."/>
            <person name="Pangilinan J."/>
            <person name="Riley R."/>
            <person name="LaButti K."/>
            <person name="Andreopoulos B."/>
            <person name="Lipzen A."/>
            <person name="Chen C."/>
            <person name="Yanf M."/>
            <person name="Daum C."/>
            <person name="Ng V."/>
            <person name="Clum A."/>
            <person name="Steindorff A."/>
            <person name="Ohm R."/>
            <person name="Martin F."/>
            <person name="Silar P."/>
            <person name="Natvig D."/>
            <person name="Lalanne C."/>
            <person name="Gautier V."/>
            <person name="Ament-velasquez S.L."/>
            <person name="Kruys A."/>
            <person name="Hutchinson M.I."/>
            <person name="Powell A.J."/>
            <person name="Barry K."/>
            <person name="Miller A.N."/>
            <person name="Grigoriev I.V."/>
            <person name="Debuchy R."/>
            <person name="Gladieux P."/>
            <person name="Thoren M.H."/>
            <person name="Johannesson H."/>
        </authorList>
    </citation>
    <scope>NUCLEOTIDE SEQUENCE</scope>
    <source>
        <strain evidence="2">CBS 232.78</strain>
    </source>
</reference>
<dbReference type="AlphaFoldDB" id="A0AAE0TW77"/>
<keyword evidence="3" id="KW-1185">Reference proteome</keyword>